<accession>A0A813ZJD3</accession>
<keyword evidence="1" id="KW-0812">Transmembrane</keyword>
<protein>
    <recommendedName>
        <fullName evidence="2">Ig-like domain-containing protein</fullName>
    </recommendedName>
</protein>
<feature type="domain" description="Ig-like" evidence="2">
    <location>
        <begin position="54"/>
        <end position="130"/>
    </location>
</feature>
<dbReference type="OrthoDB" id="10015573at2759"/>
<organism evidence="3 5">
    <name type="scientific">Didymodactylos carnosus</name>
    <dbReference type="NCBI Taxonomy" id="1234261"/>
    <lineage>
        <taxon>Eukaryota</taxon>
        <taxon>Metazoa</taxon>
        <taxon>Spiralia</taxon>
        <taxon>Gnathifera</taxon>
        <taxon>Rotifera</taxon>
        <taxon>Eurotatoria</taxon>
        <taxon>Bdelloidea</taxon>
        <taxon>Philodinida</taxon>
        <taxon>Philodinidae</taxon>
        <taxon>Didymodactylos</taxon>
    </lineage>
</organism>
<evidence type="ECO:0000313" key="3">
    <source>
        <dbReference type="EMBL" id="CAF0899361.1"/>
    </source>
</evidence>
<dbReference type="Proteomes" id="UP000663829">
    <property type="component" value="Unassembled WGS sequence"/>
</dbReference>
<keyword evidence="1" id="KW-0472">Membrane</keyword>
<dbReference type="EMBL" id="CAJNOQ010001501">
    <property type="protein sequence ID" value="CAF0899361.1"/>
    <property type="molecule type" value="Genomic_DNA"/>
</dbReference>
<dbReference type="InterPro" id="IPR013783">
    <property type="entry name" value="Ig-like_fold"/>
</dbReference>
<comment type="caution">
    <text evidence="3">The sequence shown here is derived from an EMBL/GenBank/DDBJ whole genome shotgun (WGS) entry which is preliminary data.</text>
</comment>
<dbReference type="PROSITE" id="PS50835">
    <property type="entry name" value="IG_LIKE"/>
    <property type="match status" value="1"/>
</dbReference>
<proteinExistence type="predicted"/>
<dbReference type="Proteomes" id="UP000681722">
    <property type="component" value="Unassembled WGS sequence"/>
</dbReference>
<sequence length="131" mass="15708">MLGSYRLLIIIKIIVFELLATMSIESRRRRRIRSSYAIHYSIIPVSLDDRFALINCTTKTQVSYEMIDWYFQNRVIWQRGKTVYKRYNAYSPDQRNHFLLINSLEINDTGQYMCLNQNTGDILKYELIVRK</sequence>
<gene>
    <name evidence="3" type="ORF">GPM918_LOCUS8549</name>
    <name evidence="4" type="ORF">SRO942_LOCUS8549</name>
</gene>
<keyword evidence="5" id="KW-1185">Reference proteome</keyword>
<feature type="transmembrane region" description="Helical" evidence="1">
    <location>
        <begin position="6"/>
        <end position="24"/>
    </location>
</feature>
<evidence type="ECO:0000256" key="1">
    <source>
        <dbReference type="SAM" id="Phobius"/>
    </source>
</evidence>
<dbReference type="EMBL" id="CAJOBC010001501">
    <property type="protein sequence ID" value="CAF3682069.1"/>
    <property type="molecule type" value="Genomic_DNA"/>
</dbReference>
<name>A0A813ZJD3_9BILA</name>
<dbReference type="SUPFAM" id="SSF48726">
    <property type="entry name" value="Immunoglobulin"/>
    <property type="match status" value="1"/>
</dbReference>
<dbReference type="InterPro" id="IPR036179">
    <property type="entry name" value="Ig-like_dom_sf"/>
</dbReference>
<evidence type="ECO:0000259" key="2">
    <source>
        <dbReference type="PROSITE" id="PS50835"/>
    </source>
</evidence>
<evidence type="ECO:0000313" key="5">
    <source>
        <dbReference type="Proteomes" id="UP000663829"/>
    </source>
</evidence>
<keyword evidence="1" id="KW-1133">Transmembrane helix</keyword>
<evidence type="ECO:0000313" key="4">
    <source>
        <dbReference type="EMBL" id="CAF3682069.1"/>
    </source>
</evidence>
<dbReference type="InterPro" id="IPR007110">
    <property type="entry name" value="Ig-like_dom"/>
</dbReference>
<reference evidence="3" key="1">
    <citation type="submission" date="2021-02" db="EMBL/GenBank/DDBJ databases">
        <authorList>
            <person name="Nowell W R."/>
        </authorList>
    </citation>
    <scope>NUCLEOTIDE SEQUENCE</scope>
</reference>
<dbReference type="AlphaFoldDB" id="A0A813ZJD3"/>
<dbReference type="Gene3D" id="2.60.40.10">
    <property type="entry name" value="Immunoglobulins"/>
    <property type="match status" value="1"/>
</dbReference>